<dbReference type="Pfam" id="PF00586">
    <property type="entry name" value="AIRS"/>
    <property type="match status" value="1"/>
</dbReference>
<feature type="binding site" evidence="2">
    <location>
        <position position="49"/>
    </location>
    <ligand>
        <name>Mg(2+)</name>
        <dbReference type="ChEBI" id="CHEBI:18420"/>
        <label>1</label>
    </ligand>
</feature>
<feature type="binding site" evidence="2">
    <location>
        <position position="32"/>
    </location>
    <ligand>
        <name>Mg(2+)</name>
        <dbReference type="ChEBI" id="CHEBI:18420"/>
        <label>4</label>
    </ligand>
</feature>
<dbReference type="SUPFAM" id="SSF56042">
    <property type="entry name" value="PurM C-terminal domain-like"/>
    <property type="match status" value="1"/>
</dbReference>
<dbReference type="GO" id="GO:0000287">
    <property type="term" value="F:magnesium ion binding"/>
    <property type="evidence" value="ECO:0007669"/>
    <property type="project" value="UniProtKB-UniRule"/>
</dbReference>
<dbReference type="STRING" id="197461.A3843_13615"/>
<keyword evidence="2" id="KW-0547">Nucleotide-binding</keyword>
<dbReference type="Proteomes" id="UP000185783">
    <property type="component" value="Unassembled WGS sequence"/>
</dbReference>
<evidence type="ECO:0000259" key="3">
    <source>
        <dbReference type="Pfam" id="PF00586"/>
    </source>
</evidence>
<feature type="binding site" evidence="2">
    <location>
        <position position="49"/>
    </location>
    <ligand>
        <name>Mg(2+)</name>
        <dbReference type="ChEBI" id="CHEBI:18420"/>
        <label>2</label>
    </ligand>
</feature>
<organism evidence="5 6">
    <name type="scientific">Pseudovibrio exalbescens</name>
    <dbReference type="NCBI Taxonomy" id="197461"/>
    <lineage>
        <taxon>Bacteria</taxon>
        <taxon>Pseudomonadati</taxon>
        <taxon>Pseudomonadota</taxon>
        <taxon>Alphaproteobacteria</taxon>
        <taxon>Hyphomicrobiales</taxon>
        <taxon>Stappiaceae</taxon>
        <taxon>Pseudovibrio</taxon>
    </lineage>
</organism>
<comment type="caution">
    <text evidence="5">The sequence shown here is derived from an EMBL/GenBank/DDBJ whole genome shotgun (WGS) entry which is preliminary data.</text>
</comment>
<dbReference type="PANTHER" id="PTHR30270">
    <property type="entry name" value="THIAMINE-MONOPHOSPHATE KINASE"/>
    <property type="match status" value="1"/>
</dbReference>
<feature type="binding site" evidence="2">
    <location>
        <position position="47"/>
    </location>
    <ligand>
        <name>Mg(2+)</name>
        <dbReference type="ChEBI" id="CHEBI:18420"/>
        <label>4</label>
    </ligand>
</feature>
<reference evidence="5 6" key="1">
    <citation type="submission" date="2016-03" db="EMBL/GenBank/DDBJ databases">
        <title>Genome sequence of Nesiotobacter sp. nov., a moderately halophilic alphaproteobacterium isolated from the Yellow Sea, China.</title>
        <authorList>
            <person name="Zhang G."/>
            <person name="Zhang R."/>
        </authorList>
    </citation>
    <scope>NUCLEOTIDE SEQUENCE [LARGE SCALE GENOMIC DNA]</scope>
    <source>
        <strain evidence="5 6">WB1-6</strain>
    </source>
</reference>
<feature type="binding site" evidence="2">
    <location>
        <position position="151"/>
    </location>
    <ligand>
        <name>ATP</name>
        <dbReference type="ChEBI" id="CHEBI:30616"/>
    </ligand>
</feature>
<dbReference type="InterPro" id="IPR036676">
    <property type="entry name" value="PurM-like_C_sf"/>
</dbReference>
<dbReference type="CDD" id="cd02194">
    <property type="entry name" value="ThiL"/>
    <property type="match status" value="1"/>
</dbReference>
<dbReference type="PANTHER" id="PTHR30270:SF0">
    <property type="entry name" value="THIAMINE-MONOPHOSPHATE KINASE"/>
    <property type="match status" value="1"/>
</dbReference>
<evidence type="ECO:0000259" key="4">
    <source>
        <dbReference type="Pfam" id="PF02769"/>
    </source>
</evidence>
<dbReference type="GO" id="GO:0009229">
    <property type="term" value="P:thiamine diphosphate biosynthetic process"/>
    <property type="evidence" value="ECO:0007669"/>
    <property type="project" value="UniProtKB-UniRule"/>
</dbReference>
<dbReference type="InterPro" id="IPR036921">
    <property type="entry name" value="PurM-like_N_sf"/>
</dbReference>
<feature type="binding site" evidence="2">
    <location>
        <position position="221"/>
    </location>
    <ligand>
        <name>Mg(2+)</name>
        <dbReference type="ChEBI" id="CHEBI:18420"/>
        <label>3</label>
    </ligand>
</feature>
<keyword evidence="6" id="KW-1185">Reference proteome</keyword>
<evidence type="ECO:0000313" key="5">
    <source>
        <dbReference type="EMBL" id="OKL43652.1"/>
    </source>
</evidence>
<dbReference type="PIRSF" id="PIRSF005303">
    <property type="entry name" value="Thiam_monoph_kin"/>
    <property type="match status" value="1"/>
</dbReference>
<dbReference type="EC" id="2.7.4.16" evidence="2"/>
<keyword evidence="2" id="KW-0418">Kinase</keyword>
<dbReference type="GO" id="GO:0009030">
    <property type="term" value="F:thiamine-phosphate kinase activity"/>
    <property type="evidence" value="ECO:0007669"/>
    <property type="project" value="UniProtKB-UniRule"/>
</dbReference>
<sequence>MMTDRKLGEFELIERFFAPLATGQGAAGLKDDAAAYTPQPGHDLVISKDMLASGVHFFPDDPPEAVAAKALRVNLSDIVSKGARPTGYVLGLGLGADMPENWVERFCAGLAADQERYDISLLGGDTISTGGKIVLSVTLFGEMPSDGIVRRTTAQAGDLIFFSGTLGDSSLGLQLRLKPELAEISGLSHEDLAYLKQRYLLPEPRTAGYSAVARFAAASMDVSDGLAADLGHMCRAAGLIADVTVESLPLSGAARRWLEADQNIWPWIVSGGDDYELLCAVRPRDRDAFLAAMRETGTHVTEIGRFGLQDDADPGVRFNKGGTVVAVEGPGGYRHV</sequence>
<feature type="binding site" evidence="2">
    <location>
        <position position="223"/>
    </location>
    <ligand>
        <name>ATP</name>
        <dbReference type="ChEBI" id="CHEBI:30616"/>
    </ligand>
</feature>
<protein>
    <recommendedName>
        <fullName evidence="2">Thiamine-monophosphate kinase</fullName>
        <shortName evidence="2">TMP kinase</shortName>
        <shortName evidence="2">Thiamine-phosphate kinase</shortName>
        <ecNumber evidence="2">2.7.4.16</ecNumber>
    </recommendedName>
</protein>
<feature type="binding site" evidence="2">
    <location>
        <position position="333"/>
    </location>
    <ligand>
        <name>substrate</name>
    </ligand>
</feature>
<evidence type="ECO:0000256" key="2">
    <source>
        <dbReference type="HAMAP-Rule" id="MF_02128"/>
    </source>
</evidence>
<comment type="catalytic activity">
    <reaction evidence="2">
        <text>thiamine phosphate + ATP = thiamine diphosphate + ADP</text>
        <dbReference type="Rhea" id="RHEA:15913"/>
        <dbReference type="ChEBI" id="CHEBI:30616"/>
        <dbReference type="ChEBI" id="CHEBI:37575"/>
        <dbReference type="ChEBI" id="CHEBI:58937"/>
        <dbReference type="ChEBI" id="CHEBI:456216"/>
        <dbReference type="EC" id="2.7.4.16"/>
    </reaction>
</comment>
<feature type="binding site" evidence="2">
    <location>
        <position position="32"/>
    </location>
    <ligand>
        <name>Mg(2+)</name>
        <dbReference type="ChEBI" id="CHEBI:18420"/>
        <label>3</label>
    </ligand>
</feature>
<feature type="binding site" evidence="2">
    <location>
        <position position="125"/>
    </location>
    <ligand>
        <name>Mg(2+)</name>
        <dbReference type="ChEBI" id="CHEBI:18420"/>
        <label>1</label>
    </ligand>
</feature>
<comment type="similarity">
    <text evidence="2">Belongs to the thiamine-monophosphate kinase family.</text>
</comment>
<proteinExistence type="inferred from homology"/>
<dbReference type="AlphaFoldDB" id="A0A1U7JG38"/>
<dbReference type="Gene3D" id="3.30.1330.10">
    <property type="entry name" value="PurM-like, N-terminal domain"/>
    <property type="match status" value="1"/>
</dbReference>
<dbReference type="Gene3D" id="3.90.650.10">
    <property type="entry name" value="PurM-like C-terminal domain"/>
    <property type="match status" value="1"/>
</dbReference>
<feature type="binding site" evidence="2">
    <location>
        <position position="77"/>
    </location>
    <ligand>
        <name>Mg(2+)</name>
        <dbReference type="ChEBI" id="CHEBI:18420"/>
        <label>3</label>
    </ligand>
</feature>
<dbReference type="OrthoDB" id="9802811at2"/>
<evidence type="ECO:0000256" key="1">
    <source>
        <dbReference type="ARBA" id="ARBA00022977"/>
    </source>
</evidence>
<feature type="domain" description="PurM-like N-terminal" evidence="3">
    <location>
        <begin position="31"/>
        <end position="143"/>
    </location>
</feature>
<comment type="pathway">
    <text evidence="2">Cofactor biosynthesis; thiamine diphosphate biosynthesis; thiamine diphosphate from thiamine phosphate: step 1/1.</text>
</comment>
<feature type="binding site" evidence="2">
    <location>
        <position position="273"/>
    </location>
    <ligand>
        <name>substrate</name>
    </ligand>
</feature>
<feature type="binding site" evidence="2">
    <location>
        <begin position="124"/>
        <end position="125"/>
    </location>
    <ligand>
        <name>ATP</name>
        <dbReference type="ChEBI" id="CHEBI:30616"/>
    </ligand>
</feature>
<comment type="caution">
    <text evidence="2">Lacks conserved residue(s) required for the propagation of feature annotation.</text>
</comment>
<dbReference type="HAMAP" id="MF_02128">
    <property type="entry name" value="TMP_kinase"/>
    <property type="match status" value="1"/>
</dbReference>
<accession>A0A1U7JG38</accession>
<gene>
    <name evidence="2" type="primary">thiL</name>
    <name evidence="5" type="ORF">A3843_13615</name>
</gene>
<evidence type="ECO:0000313" key="6">
    <source>
        <dbReference type="Proteomes" id="UP000185783"/>
    </source>
</evidence>
<feature type="binding site" evidence="2">
    <location>
        <position position="224"/>
    </location>
    <ligand>
        <name>Mg(2+)</name>
        <dbReference type="ChEBI" id="CHEBI:18420"/>
        <label>5</label>
    </ligand>
</feature>
<name>A0A1U7JG38_9HYPH</name>
<keyword evidence="2" id="KW-0479">Metal-binding</keyword>
<feature type="domain" description="PurM-like C-terminal" evidence="4">
    <location>
        <begin position="155"/>
        <end position="306"/>
    </location>
</feature>
<dbReference type="EMBL" id="LVVZ01000019">
    <property type="protein sequence ID" value="OKL43652.1"/>
    <property type="molecule type" value="Genomic_DNA"/>
</dbReference>
<feature type="binding site" evidence="2">
    <location>
        <position position="77"/>
    </location>
    <ligand>
        <name>Mg(2+)</name>
        <dbReference type="ChEBI" id="CHEBI:18420"/>
        <label>2</label>
    </ligand>
</feature>
<keyword evidence="1 2" id="KW-0784">Thiamine biosynthesis</keyword>
<feature type="binding site" evidence="2">
    <location>
        <position position="77"/>
    </location>
    <ligand>
        <name>Mg(2+)</name>
        <dbReference type="ChEBI" id="CHEBI:18420"/>
        <label>4</label>
    </ligand>
</feature>
<keyword evidence="2" id="KW-0067">ATP-binding</keyword>
<comment type="function">
    <text evidence="2">Catalyzes the ATP-dependent phosphorylation of thiamine-monophosphate (TMP) to form thiamine-pyrophosphate (TPP), the active form of vitamin B1.</text>
</comment>
<dbReference type="SUPFAM" id="SSF55326">
    <property type="entry name" value="PurM N-terminal domain-like"/>
    <property type="match status" value="1"/>
</dbReference>
<keyword evidence="2" id="KW-0808">Transferase</keyword>
<feature type="binding site" evidence="2">
    <location>
        <position position="56"/>
    </location>
    <ligand>
        <name>substrate</name>
    </ligand>
</feature>
<dbReference type="InterPro" id="IPR006283">
    <property type="entry name" value="ThiL-like"/>
</dbReference>
<dbReference type="GO" id="GO:0009228">
    <property type="term" value="P:thiamine biosynthetic process"/>
    <property type="evidence" value="ECO:0007669"/>
    <property type="project" value="UniProtKB-KW"/>
</dbReference>
<dbReference type="Pfam" id="PF02769">
    <property type="entry name" value="AIRS_C"/>
    <property type="match status" value="1"/>
</dbReference>
<dbReference type="InterPro" id="IPR010918">
    <property type="entry name" value="PurM-like_C_dom"/>
</dbReference>
<dbReference type="UniPathway" id="UPA00060">
    <property type="reaction ID" value="UER00142"/>
</dbReference>
<dbReference type="GO" id="GO:0005524">
    <property type="term" value="F:ATP binding"/>
    <property type="evidence" value="ECO:0007669"/>
    <property type="project" value="UniProtKB-UniRule"/>
</dbReference>
<dbReference type="NCBIfam" id="TIGR01379">
    <property type="entry name" value="thiL"/>
    <property type="match status" value="1"/>
</dbReference>
<dbReference type="InterPro" id="IPR016188">
    <property type="entry name" value="PurM-like_N"/>
</dbReference>
<comment type="miscellaneous">
    <text evidence="2">Reaction mechanism of ThiL seems to utilize a direct, inline transfer of the gamma-phosphate of ATP to TMP rather than a phosphorylated enzyme intermediate.</text>
</comment>
<keyword evidence="2" id="KW-0460">Magnesium</keyword>